<evidence type="ECO:0000256" key="1">
    <source>
        <dbReference type="SAM" id="Phobius"/>
    </source>
</evidence>
<dbReference type="RefSeq" id="WP_108688367.1">
    <property type="nucleotide sequence ID" value="NZ_QCYK01000003.1"/>
</dbReference>
<feature type="chain" id="PRO_5015402481" evidence="2">
    <location>
        <begin position="22"/>
        <end position="65"/>
    </location>
</feature>
<proteinExistence type="predicted"/>
<dbReference type="OrthoDB" id="799967at2"/>
<keyword evidence="1" id="KW-1133">Transmembrane helix</keyword>
<feature type="transmembrane region" description="Helical" evidence="1">
    <location>
        <begin position="34"/>
        <end position="54"/>
    </location>
</feature>
<keyword evidence="1" id="KW-0472">Membrane</keyword>
<evidence type="ECO:0000313" key="4">
    <source>
        <dbReference type="Proteomes" id="UP000244450"/>
    </source>
</evidence>
<evidence type="ECO:0000313" key="3">
    <source>
        <dbReference type="EMBL" id="PUZ22621.1"/>
    </source>
</evidence>
<accession>A0A2T7BBZ7</accession>
<sequence length="65" mass="7278">MKAKHAVILLALGFCTDFAAAAFKITHWRGTNELFFTAILLKIAGALLLVYKLITSRQLRGFMNH</sequence>
<dbReference type="AlphaFoldDB" id="A0A2T7BBZ7"/>
<protein>
    <submittedName>
        <fullName evidence="3">Uncharacterized protein</fullName>
    </submittedName>
</protein>
<feature type="signal peptide" evidence="2">
    <location>
        <begin position="1"/>
        <end position="21"/>
    </location>
</feature>
<reference evidence="3 4" key="1">
    <citation type="submission" date="2018-04" db="EMBL/GenBank/DDBJ databases">
        <title>Chitinophaga fuyangensis sp. nov., isolated from soil in a chemical factory.</title>
        <authorList>
            <person name="Chen K."/>
        </authorList>
    </citation>
    <scope>NUCLEOTIDE SEQUENCE [LARGE SCALE GENOMIC DNA]</scope>
    <source>
        <strain evidence="3 4">LY-1</strain>
    </source>
</reference>
<keyword evidence="1" id="KW-0812">Transmembrane</keyword>
<evidence type="ECO:0000256" key="2">
    <source>
        <dbReference type="SAM" id="SignalP"/>
    </source>
</evidence>
<comment type="caution">
    <text evidence="3">The sequence shown here is derived from an EMBL/GenBank/DDBJ whole genome shotgun (WGS) entry which is preliminary data.</text>
</comment>
<keyword evidence="2" id="KW-0732">Signal</keyword>
<dbReference type="EMBL" id="QCYK01000003">
    <property type="protein sequence ID" value="PUZ22621.1"/>
    <property type="molecule type" value="Genomic_DNA"/>
</dbReference>
<name>A0A2T7BBZ7_9BACT</name>
<keyword evidence="4" id="KW-1185">Reference proteome</keyword>
<organism evidence="3 4">
    <name type="scientific">Chitinophaga parva</name>
    <dbReference type="NCBI Taxonomy" id="2169414"/>
    <lineage>
        <taxon>Bacteria</taxon>
        <taxon>Pseudomonadati</taxon>
        <taxon>Bacteroidota</taxon>
        <taxon>Chitinophagia</taxon>
        <taxon>Chitinophagales</taxon>
        <taxon>Chitinophagaceae</taxon>
        <taxon>Chitinophaga</taxon>
    </lineage>
</organism>
<gene>
    <name evidence="3" type="ORF">DCC81_19495</name>
</gene>
<dbReference type="Proteomes" id="UP000244450">
    <property type="component" value="Unassembled WGS sequence"/>
</dbReference>